<accession>A0A8H7B5B9</accession>
<name>A0A8H7B5B9_9PLEO</name>
<dbReference type="RefSeq" id="XP_038785900.1">
    <property type="nucleotide sequence ID" value="XM_038931403.1"/>
</dbReference>
<evidence type="ECO:0000259" key="2">
    <source>
        <dbReference type="PROSITE" id="PS51384"/>
    </source>
</evidence>
<gene>
    <name evidence="3" type="ORF">GT037_006356</name>
</gene>
<dbReference type="InterPro" id="IPR039261">
    <property type="entry name" value="FNR_nucleotide-bd"/>
</dbReference>
<dbReference type="GeneID" id="62204581"/>
<protein>
    <submittedName>
        <fullName evidence="3">Oxidoreductase-like protein</fullName>
    </submittedName>
</protein>
<feature type="compositionally biased region" description="Polar residues" evidence="1">
    <location>
        <begin position="765"/>
        <end position="786"/>
    </location>
</feature>
<dbReference type="Gene3D" id="2.30.110.10">
    <property type="entry name" value="Electron Transport, Fmn-binding Protein, Chain A"/>
    <property type="match status" value="1"/>
</dbReference>
<comment type="caution">
    <text evidence="3">The sequence shown here is derived from an EMBL/GenBank/DDBJ whole genome shotgun (WGS) entry which is preliminary data.</text>
</comment>
<feature type="compositionally biased region" description="Basic and acidic residues" evidence="1">
    <location>
        <begin position="569"/>
        <end position="580"/>
    </location>
</feature>
<dbReference type="PANTHER" id="PTHR42815:SF2">
    <property type="entry name" value="FAD-BINDING, PUTATIVE (AFU_ORTHOLOGUE AFUA_6G07600)-RELATED"/>
    <property type="match status" value="1"/>
</dbReference>
<dbReference type="InterPro" id="IPR017938">
    <property type="entry name" value="Riboflavin_synthase-like_b-brl"/>
</dbReference>
<dbReference type="AlphaFoldDB" id="A0A8H7B5B9"/>
<dbReference type="GO" id="GO:0016491">
    <property type="term" value="F:oxidoreductase activity"/>
    <property type="evidence" value="ECO:0007669"/>
    <property type="project" value="InterPro"/>
</dbReference>
<proteinExistence type="predicted"/>
<evidence type="ECO:0000256" key="1">
    <source>
        <dbReference type="SAM" id="MobiDB-lite"/>
    </source>
</evidence>
<evidence type="ECO:0000313" key="4">
    <source>
        <dbReference type="Proteomes" id="UP000596902"/>
    </source>
</evidence>
<keyword evidence="4" id="KW-1185">Reference proteome</keyword>
<dbReference type="Proteomes" id="UP000596902">
    <property type="component" value="Unassembled WGS sequence"/>
</dbReference>
<dbReference type="InterPro" id="IPR012349">
    <property type="entry name" value="Split_barrel_FMN-bd"/>
</dbReference>
<feature type="region of interest" description="Disordered" evidence="1">
    <location>
        <begin position="763"/>
        <end position="801"/>
    </location>
</feature>
<dbReference type="SUPFAM" id="SSF52343">
    <property type="entry name" value="Ferredoxin reductase-like, C-terminal NADP-linked domain"/>
    <property type="match status" value="1"/>
</dbReference>
<dbReference type="Gene3D" id="3.40.50.80">
    <property type="entry name" value="Nucleotide-binding domain of ferredoxin-NADP reductase (FNR) module"/>
    <property type="match status" value="1"/>
</dbReference>
<evidence type="ECO:0000313" key="3">
    <source>
        <dbReference type="EMBL" id="KAF7675637.1"/>
    </source>
</evidence>
<sequence>MAFSIGMPWNEGEEKMHRLLRVPPQDNPTSAMLTPQASFMFQRAPLLALGTLDAQSRPWATLWGGEPGFSEQLGGGFIGTRTLVDGTNDPVVQALTSANEKGEMAQAKDGGKLVAGLAIDLMTRKRVKTAGRMVAGAIRDIDVEIEGEADRKQEQIQIVTKIEQSLGNCPKYLNQYEIRPALVNAKSVSQSSALSKEGKELIARSDMFFLSTTTEDDMDVNHRGGPAGFVRMIDSSTLAYPEYSGNRLYQSLGNLMLNPKIGIVFPGYDTGDVLYLTGTTDILAGADAAALLPGSNLAVKISISECRFVGNGLPFRGSKKTPSPYNPLVRTLASEGNIRGTLSVSHTMASLTKKEVLTPSIARFTFTVRDGITYQPGQWIALDFSKELDIGYEHMRDDDPGSLNDDFVRTFTISSMPNKAQGKESEFEMTIRNVGTVTRFLFQQNERAGLEIGALGVGGQFKIEKTDGRKVVFVAGGVGITPLLGQVGGLGLEAGGFKLIWAVRSEDMGLVTDGDLTKMKDQVKMEAEVVERRMTKSDIQAMQADTCKHETAKKWLRRHLRKVASRQTLKNDDRSNEMQRKISLRRPRTAPSTELAQNLDDAPAFPLVPIDVEQVSPRAPVLPPIRPARPNSGVIRDVNAWLDASVNTPSPPLMGGLPYWRAATSPGVKDTPVAQHAVPLTGVLRIARPSTANSQQRIAFRRCAKKMQVQIPSLLRTKSQRQVDRKHKRQSASMPLLAISYEDVNEAPAPMLMSRSGSFLRPAIQPSTRYPSTRSSALVSVDQQPRQDLPLRSGTPRSVRLGDTDSVFERRVNAIFMRTARSGDSTRPSTAAACLTREDSMGDLSDAPTYISGLPPPSYRSRPESFLTTSSFGCIDGMNPAQRQISQQRAVLQRGMKCKLKRFAHTFAI</sequence>
<organism evidence="3 4">
    <name type="scientific">Alternaria burnsii</name>
    <dbReference type="NCBI Taxonomy" id="1187904"/>
    <lineage>
        <taxon>Eukaryota</taxon>
        <taxon>Fungi</taxon>
        <taxon>Dikarya</taxon>
        <taxon>Ascomycota</taxon>
        <taxon>Pezizomycotina</taxon>
        <taxon>Dothideomycetes</taxon>
        <taxon>Pleosporomycetidae</taxon>
        <taxon>Pleosporales</taxon>
        <taxon>Pleosporineae</taxon>
        <taxon>Pleosporaceae</taxon>
        <taxon>Alternaria</taxon>
        <taxon>Alternaria sect. Alternaria</taxon>
    </lineage>
</organism>
<feature type="region of interest" description="Disordered" evidence="1">
    <location>
        <begin position="566"/>
        <end position="598"/>
    </location>
</feature>
<dbReference type="Gene3D" id="2.40.30.10">
    <property type="entry name" value="Translation factors"/>
    <property type="match status" value="1"/>
</dbReference>
<feature type="domain" description="FAD-binding FR-type" evidence="2">
    <location>
        <begin position="344"/>
        <end position="464"/>
    </location>
</feature>
<dbReference type="EMBL" id="JAAABM010000008">
    <property type="protein sequence ID" value="KAF7675637.1"/>
    <property type="molecule type" value="Genomic_DNA"/>
</dbReference>
<reference evidence="3" key="2">
    <citation type="submission" date="2020-08" db="EMBL/GenBank/DDBJ databases">
        <title>Draft Genome Sequence of Cumin Blight Pathogen Alternaria burnsii.</title>
        <authorList>
            <person name="Feng Z."/>
        </authorList>
    </citation>
    <scope>NUCLEOTIDE SEQUENCE</scope>
    <source>
        <strain evidence="3">CBS107.38</strain>
    </source>
</reference>
<dbReference type="SUPFAM" id="SSF50475">
    <property type="entry name" value="FMN-binding split barrel"/>
    <property type="match status" value="1"/>
</dbReference>
<dbReference type="InterPro" id="IPR017927">
    <property type="entry name" value="FAD-bd_FR_type"/>
</dbReference>
<reference evidence="3" key="1">
    <citation type="submission" date="2020-01" db="EMBL/GenBank/DDBJ databases">
        <authorList>
            <person name="Feng Z.H.Z."/>
        </authorList>
    </citation>
    <scope>NUCLEOTIDE SEQUENCE</scope>
    <source>
        <strain evidence="3">CBS107.38</strain>
    </source>
</reference>
<dbReference type="PROSITE" id="PS51384">
    <property type="entry name" value="FAD_FR"/>
    <property type="match status" value="1"/>
</dbReference>
<dbReference type="SUPFAM" id="SSF63380">
    <property type="entry name" value="Riboflavin synthase domain-like"/>
    <property type="match status" value="1"/>
</dbReference>
<dbReference type="PANTHER" id="PTHR42815">
    <property type="entry name" value="FAD-BINDING, PUTATIVE (AFU_ORTHOLOGUE AFUA_6G07600)-RELATED"/>
    <property type="match status" value="1"/>
</dbReference>